<name>A0A165YDP6_9AGAM</name>
<dbReference type="Proteomes" id="UP000076798">
    <property type="component" value="Unassembled WGS sequence"/>
</dbReference>
<dbReference type="PANTHER" id="PTHR36223">
    <property type="entry name" value="BETA-LACTAMASE-TYPE TRANSPEPTIDASE FOLD DOMAIN CONTAINING PROTEIN"/>
    <property type="match status" value="1"/>
</dbReference>
<feature type="region of interest" description="Disordered" evidence="1">
    <location>
        <begin position="232"/>
        <end position="283"/>
    </location>
</feature>
<gene>
    <name evidence="3" type="ORF">SISSUDRAFT_1037256</name>
</gene>
<evidence type="ECO:0000259" key="2">
    <source>
        <dbReference type="Pfam" id="PF25534"/>
    </source>
</evidence>
<organism evidence="3 4">
    <name type="scientific">Sistotremastrum suecicum HHB10207 ss-3</name>
    <dbReference type="NCBI Taxonomy" id="1314776"/>
    <lineage>
        <taxon>Eukaryota</taxon>
        <taxon>Fungi</taxon>
        <taxon>Dikarya</taxon>
        <taxon>Basidiomycota</taxon>
        <taxon>Agaricomycotina</taxon>
        <taxon>Agaricomycetes</taxon>
        <taxon>Sistotremastrales</taxon>
        <taxon>Sistotremastraceae</taxon>
        <taxon>Sistotremastrum</taxon>
    </lineage>
</organism>
<dbReference type="OrthoDB" id="3237202at2759"/>
<dbReference type="Pfam" id="PF25534">
    <property type="entry name" value="DUF7918"/>
    <property type="match status" value="1"/>
</dbReference>
<dbReference type="AlphaFoldDB" id="A0A165YDP6"/>
<evidence type="ECO:0000313" key="3">
    <source>
        <dbReference type="EMBL" id="KZT33137.1"/>
    </source>
</evidence>
<dbReference type="PANTHER" id="PTHR36223:SF1">
    <property type="entry name" value="TRANSCRIPTION ELONGATION FACTOR EAF N-TERMINAL DOMAIN-CONTAINING PROTEIN"/>
    <property type="match status" value="1"/>
</dbReference>
<feature type="compositionally biased region" description="Low complexity" evidence="1">
    <location>
        <begin position="232"/>
        <end position="242"/>
    </location>
</feature>
<evidence type="ECO:0000313" key="4">
    <source>
        <dbReference type="Proteomes" id="UP000076798"/>
    </source>
</evidence>
<sequence length="333" mass="37532">MPRIEDFEVKVIVEDQRLEEYKLQEVPRSNVAGQPPQIQKTCFIASTAGKSFKVVVRDLRELRDPEVSVKLYLDGGSMFWFLVLRSNPNSGVQVRYNLTEVEELSLDYCRVERTKGAPFVFAPIKLTEHFAEAERDEGTLKNLGTIKTEIEFVKRTGEPAGLWAHPTHKKDVTVHEMAKKGGGHFSRLGDAISVPSPIPIKIVALEHLPKLVCTFSYAPEEWLRAKEIIKAPSSSPESTPEPRNVLKRKNQNIDEATAPKKSKTTAGPSRPKPAVKLEEHDDDFLDPDEARLFQKLRNKIKEKKQAQGIVKLEPFIPEPGLLRPGEVIDLTDD</sequence>
<dbReference type="InterPro" id="IPR057678">
    <property type="entry name" value="DUF7918"/>
</dbReference>
<evidence type="ECO:0000256" key="1">
    <source>
        <dbReference type="SAM" id="MobiDB-lite"/>
    </source>
</evidence>
<keyword evidence="4" id="KW-1185">Reference proteome</keyword>
<accession>A0A165YDP6</accession>
<proteinExistence type="predicted"/>
<reference evidence="3 4" key="1">
    <citation type="journal article" date="2016" name="Mol. Biol. Evol.">
        <title>Comparative Genomics of Early-Diverging Mushroom-Forming Fungi Provides Insights into the Origins of Lignocellulose Decay Capabilities.</title>
        <authorList>
            <person name="Nagy L.G."/>
            <person name="Riley R."/>
            <person name="Tritt A."/>
            <person name="Adam C."/>
            <person name="Daum C."/>
            <person name="Floudas D."/>
            <person name="Sun H."/>
            <person name="Yadav J.S."/>
            <person name="Pangilinan J."/>
            <person name="Larsson K.H."/>
            <person name="Matsuura K."/>
            <person name="Barry K."/>
            <person name="Labutti K."/>
            <person name="Kuo R."/>
            <person name="Ohm R.A."/>
            <person name="Bhattacharya S.S."/>
            <person name="Shirouzu T."/>
            <person name="Yoshinaga Y."/>
            <person name="Martin F.M."/>
            <person name="Grigoriev I.V."/>
            <person name="Hibbett D.S."/>
        </authorList>
    </citation>
    <scope>NUCLEOTIDE SEQUENCE [LARGE SCALE GENOMIC DNA]</scope>
    <source>
        <strain evidence="3 4">HHB10207 ss-3</strain>
    </source>
</reference>
<feature type="domain" description="DUF7918" evidence="2">
    <location>
        <begin position="7"/>
        <end position="230"/>
    </location>
</feature>
<protein>
    <recommendedName>
        <fullName evidence="2">DUF7918 domain-containing protein</fullName>
    </recommendedName>
</protein>
<dbReference type="EMBL" id="KV428264">
    <property type="protein sequence ID" value="KZT33137.1"/>
    <property type="molecule type" value="Genomic_DNA"/>
</dbReference>